<dbReference type="Proteomes" id="UP000268033">
    <property type="component" value="Unassembled WGS sequence"/>
</dbReference>
<dbReference type="PIRSF" id="PIRSF004649">
    <property type="entry name" value="MlaC"/>
    <property type="match status" value="1"/>
</dbReference>
<sequence length="216" mass="24491">MFKRFIAAAVVILGLTNVAQAQEVDRTDPYNMVEQAATIAFNHFKAQQAQIQKNPNMLKDIVREDLLPYVDYRYASYKVIGRNLPKTSSDQRDRFVSAFKNYLVTTYAQAFTQYDNQQVEFLRDGGDSHSSKIASVKARIYAPGRPDINITFKVRFNNKTGEWGVYDMVAEGISLLASKQAELEGLIRQKGIDYVTDELKEKSSLDITTKKENKAA</sequence>
<dbReference type="PANTHER" id="PTHR36573:SF1">
    <property type="entry name" value="INTERMEMBRANE PHOSPHOLIPID TRANSPORT SYSTEM BINDING PROTEIN MLAC"/>
    <property type="match status" value="1"/>
</dbReference>
<evidence type="ECO:0000313" key="2">
    <source>
        <dbReference type="EMBL" id="ROQ30799.1"/>
    </source>
</evidence>
<dbReference type="Pfam" id="PF05494">
    <property type="entry name" value="MlaC"/>
    <property type="match status" value="1"/>
</dbReference>
<gene>
    <name evidence="2" type="ORF">EDC28_101492</name>
</gene>
<dbReference type="InterPro" id="IPR008869">
    <property type="entry name" value="MlaC/ttg2D"/>
</dbReference>
<dbReference type="AlphaFoldDB" id="A0A3N1PRF0"/>
<name>A0A3N1PRF0_9GAMM</name>
<evidence type="ECO:0000313" key="3">
    <source>
        <dbReference type="Proteomes" id="UP000268033"/>
    </source>
</evidence>
<dbReference type="STRING" id="584787.GCA_001247655_03612"/>
<proteinExistence type="predicted"/>
<dbReference type="Gene3D" id="3.10.450.710">
    <property type="entry name" value="Tgt2/MlaC"/>
    <property type="match status" value="1"/>
</dbReference>
<dbReference type="RefSeq" id="WP_123420534.1">
    <property type="nucleotide sequence ID" value="NZ_RJUL01000001.1"/>
</dbReference>
<feature type="signal peptide" evidence="1">
    <location>
        <begin position="1"/>
        <end position="21"/>
    </location>
</feature>
<keyword evidence="3" id="KW-1185">Reference proteome</keyword>
<comment type="caution">
    <text evidence="2">The sequence shown here is derived from an EMBL/GenBank/DDBJ whole genome shotgun (WGS) entry which is preliminary data.</text>
</comment>
<dbReference type="PANTHER" id="PTHR36573">
    <property type="entry name" value="INTERMEMBRANE PHOSPHOLIPID TRANSPORT SYSTEM BINDING PROTEIN MLAC"/>
    <property type="match status" value="1"/>
</dbReference>
<evidence type="ECO:0000256" key="1">
    <source>
        <dbReference type="SAM" id="SignalP"/>
    </source>
</evidence>
<accession>A0A3N1PRF0</accession>
<protein>
    <submittedName>
        <fullName evidence="2">Phospholipid transport system substrate-binding protein</fullName>
    </submittedName>
</protein>
<reference evidence="2 3" key="1">
    <citation type="submission" date="2018-11" db="EMBL/GenBank/DDBJ databases">
        <title>Genomic Encyclopedia of Type Strains, Phase IV (KMG-IV): sequencing the most valuable type-strain genomes for metagenomic binning, comparative biology and taxonomic classification.</title>
        <authorList>
            <person name="Goeker M."/>
        </authorList>
    </citation>
    <scope>NUCLEOTIDE SEQUENCE [LARGE SCALE GENOMIC DNA]</scope>
    <source>
        <strain evidence="2 3">DSM 21945</strain>
    </source>
</reference>
<organism evidence="2 3">
    <name type="scientific">Gallaecimonas pentaromativorans</name>
    <dbReference type="NCBI Taxonomy" id="584787"/>
    <lineage>
        <taxon>Bacteria</taxon>
        <taxon>Pseudomonadati</taxon>
        <taxon>Pseudomonadota</taxon>
        <taxon>Gammaproteobacteria</taxon>
        <taxon>Enterobacterales</taxon>
        <taxon>Gallaecimonadaceae</taxon>
        <taxon>Gallaecimonas</taxon>
    </lineage>
</organism>
<feature type="chain" id="PRO_5018002021" evidence="1">
    <location>
        <begin position="22"/>
        <end position="216"/>
    </location>
</feature>
<keyword evidence="1" id="KW-0732">Signal</keyword>
<dbReference type="InterPro" id="IPR042245">
    <property type="entry name" value="Tgt2/MlaC_sf"/>
</dbReference>
<dbReference type="EMBL" id="RJUL01000001">
    <property type="protein sequence ID" value="ROQ30799.1"/>
    <property type="molecule type" value="Genomic_DNA"/>
</dbReference>